<dbReference type="Gene3D" id="1.25.60.10">
    <property type="entry name" value="MgtE N-terminal domain-like"/>
    <property type="match status" value="1"/>
</dbReference>
<comment type="caution">
    <text evidence="9">Lacks conserved residue(s) required for the propagation of feature annotation.</text>
</comment>
<protein>
    <recommendedName>
        <fullName evidence="9">Magnesium transporter MgtE</fullName>
    </recommendedName>
</protein>
<evidence type="ECO:0000259" key="10">
    <source>
        <dbReference type="PROSITE" id="PS51371"/>
    </source>
</evidence>
<proteinExistence type="inferred from homology"/>
<dbReference type="Gene3D" id="3.10.580.10">
    <property type="entry name" value="CBS-domain"/>
    <property type="match status" value="1"/>
</dbReference>
<evidence type="ECO:0000256" key="2">
    <source>
        <dbReference type="ARBA" id="ARBA00009749"/>
    </source>
</evidence>
<feature type="transmembrane region" description="Helical" evidence="9">
    <location>
        <begin position="355"/>
        <end position="373"/>
    </location>
</feature>
<comment type="similarity">
    <text evidence="2 9">Belongs to the SLC41A transporter family.</text>
</comment>
<dbReference type="SMART" id="SM00116">
    <property type="entry name" value="CBS"/>
    <property type="match status" value="1"/>
</dbReference>
<evidence type="ECO:0000256" key="7">
    <source>
        <dbReference type="ARBA" id="ARBA00023136"/>
    </source>
</evidence>
<comment type="subcellular location">
    <subcellularLocation>
        <location evidence="9">Cell membrane</location>
        <topology evidence="9">Multi-pass membrane protein</topology>
    </subcellularLocation>
    <subcellularLocation>
        <location evidence="1">Membrane</location>
        <topology evidence="1">Multi-pass membrane protein</topology>
    </subcellularLocation>
</comment>
<dbReference type="SUPFAM" id="SSF158791">
    <property type="entry name" value="MgtE N-terminal domain-like"/>
    <property type="match status" value="1"/>
</dbReference>
<gene>
    <name evidence="11" type="ORF">Z955_11135</name>
</gene>
<dbReference type="Pfam" id="PF01769">
    <property type="entry name" value="MgtE"/>
    <property type="match status" value="1"/>
</dbReference>
<dbReference type="GO" id="GO:0015095">
    <property type="term" value="F:magnesium ion transmembrane transporter activity"/>
    <property type="evidence" value="ECO:0007669"/>
    <property type="project" value="UniProtKB-UniRule"/>
</dbReference>
<comment type="caution">
    <text evidence="11">The sequence shown here is derived from an EMBL/GenBank/DDBJ whole genome shotgun (WGS) entry which is preliminary data.</text>
</comment>
<keyword evidence="9" id="KW-1003">Cell membrane</keyword>
<evidence type="ECO:0000256" key="4">
    <source>
        <dbReference type="ARBA" id="ARBA00022692"/>
    </source>
</evidence>
<dbReference type="InterPro" id="IPR006668">
    <property type="entry name" value="Mg_transptr_MgtE_intracell_dom"/>
</dbReference>
<evidence type="ECO:0000256" key="1">
    <source>
        <dbReference type="ARBA" id="ARBA00004141"/>
    </source>
</evidence>
<keyword evidence="6 9" id="KW-1133">Transmembrane helix</keyword>
<keyword evidence="3 9" id="KW-0813">Transport</keyword>
<dbReference type="AlphaFoldDB" id="A0A0A0IC95"/>
<dbReference type="PANTHER" id="PTHR43773">
    <property type="entry name" value="MAGNESIUM TRANSPORTER MGTE"/>
    <property type="match status" value="1"/>
</dbReference>
<name>A0A0A0IC95_CLOBO</name>
<organism evidence="11 12">
    <name type="scientific">Clostridium botulinum C/D str. DC5</name>
    <dbReference type="NCBI Taxonomy" id="1443128"/>
    <lineage>
        <taxon>Bacteria</taxon>
        <taxon>Bacillati</taxon>
        <taxon>Bacillota</taxon>
        <taxon>Clostridia</taxon>
        <taxon>Eubacteriales</taxon>
        <taxon>Clostridiaceae</taxon>
        <taxon>Clostridium</taxon>
    </lineage>
</organism>
<dbReference type="InterPro" id="IPR046342">
    <property type="entry name" value="CBS_dom_sf"/>
</dbReference>
<dbReference type="NCBIfam" id="TIGR00400">
    <property type="entry name" value="mgtE"/>
    <property type="match status" value="1"/>
</dbReference>
<feature type="transmembrane region" description="Helical" evidence="9">
    <location>
        <begin position="279"/>
        <end position="296"/>
    </location>
</feature>
<accession>A0A0A0IC95</accession>
<dbReference type="SUPFAM" id="SSF54631">
    <property type="entry name" value="CBS-domain pair"/>
    <property type="match status" value="1"/>
</dbReference>
<evidence type="ECO:0000256" key="9">
    <source>
        <dbReference type="RuleBase" id="RU362011"/>
    </source>
</evidence>
<dbReference type="EMBL" id="JDRY01000052">
    <property type="protein sequence ID" value="KGM98542.1"/>
    <property type="molecule type" value="Genomic_DNA"/>
</dbReference>
<dbReference type="InterPro" id="IPR036739">
    <property type="entry name" value="SLC41_membr_dom_sf"/>
</dbReference>
<dbReference type="SMART" id="SM00924">
    <property type="entry name" value="MgtE_N"/>
    <property type="match status" value="1"/>
</dbReference>
<dbReference type="Pfam" id="PF00571">
    <property type="entry name" value="CBS"/>
    <property type="match status" value="2"/>
</dbReference>
<evidence type="ECO:0000313" key="12">
    <source>
        <dbReference type="Proteomes" id="UP000030014"/>
    </source>
</evidence>
<feature type="domain" description="CBS" evidence="10">
    <location>
        <begin position="195"/>
        <end position="251"/>
    </location>
</feature>
<keyword evidence="9" id="KW-0479">Metal-binding</keyword>
<feature type="transmembrane region" description="Helical" evidence="9">
    <location>
        <begin position="379"/>
        <end position="403"/>
    </location>
</feature>
<dbReference type="GO" id="GO:0005886">
    <property type="term" value="C:plasma membrane"/>
    <property type="evidence" value="ECO:0007669"/>
    <property type="project" value="UniProtKB-SubCell"/>
</dbReference>
<dbReference type="PROSITE" id="PS51371">
    <property type="entry name" value="CBS"/>
    <property type="match status" value="1"/>
</dbReference>
<dbReference type="SUPFAM" id="SSF161093">
    <property type="entry name" value="MgtE membrane domain-like"/>
    <property type="match status" value="1"/>
</dbReference>
<dbReference type="InterPro" id="IPR006669">
    <property type="entry name" value="MgtE_transporter"/>
</dbReference>
<keyword evidence="4 9" id="KW-0812">Transmembrane</keyword>
<keyword evidence="8" id="KW-0129">CBS domain</keyword>
<dbReference type="GO" id="GO:0046872">
    <property type="term" value="F:metal ion binding"/>
    <property type="evidence" value="ECO:0007669"/>
    <property type="project" value="UniProtKB-KW"/>
</dbReference>
<evidence type="ECO:0000256" key="8">
    <source>
        <dbReference type="PROSITE-ProRule" id="PRU00703"/>
    </source>
</evidence>
<dbReference type="PANTHER" id="PTHR43773:SF1">
    <property type="entry name" value="MAGNESIUM TRANSPORTER MGTE"/>
    <property type="match status" value="1"/>
</dbReference>
<dbReference type="InterPro" id="IPR006667">
    <property type="entry name" value="SLC41_membr_dom"/>
</dbReference>
<dbReference type="Pfam" id="PF03448">
    <property type="entry name" value="MgtE_N"/>
    <property type="match status" value="1"/>
</dbReference>
<keyword evidence="7 9" id="KW-0472">Membrane</keyword>
<dbReference type="Gene3D" id="1.10.357.20">
    <property type="entry name" value="SLC41 divalent cation transporters, integral membrane domain"/>
    <property type="match status" value="1"/>
</dbReference>
<evidence type="ECO:0000313" key="11">
    <source>
        <dbReference type="EMBL" id="KGM98542.1"/>
    </source>
</evidence>
<dbReference type="InterPro" id="IPR038076">
    <property type="entry name" value="MgtE_N_sf"/>
</dbReference>
<feature type="transmembrane region" description="Helical" evidence="9">
    <location>
        <begin position="415"/>
        <end position="437"/>
    </location>
</feature>
<keyword evidence="5 9" id="KW-0460">Magnesium</keyword>
<dbReference type="InterPro" id="IPR000644">
    <property type="entry name" value="CBS_dom"/>
</dbReference>
<sequence length="444" mass="50496">MKELILDLINKNSYAEARNYLSKMNVVDIAEFMENLDNQKLLIVFRILPKEIASDVFSYVSNELQQYIIESITDKEIKNIIEDLFFDDTMDLVEEMPSNIVNRILINTDEERRKLINQFLNYPEDSAGSIMTIEYVDLRRYMTVKESIAHIRETGIDKRTIHTCYIINENRRLEGVVSIRNLILSEENDIVEDIMETQVIYAHTMDDQEKIAGLFKKYDIVTMPIVDRECRLVGIVTIDDVVDIIEQENTEDIQKMAAMEPSEEEYLKTSVFVLAKNRIVWLLVLMISAIFTGNIIRKFENVLQSVVVLASFIPMLMDTGGNAGSQSSTLIIRGLALGEIKLDDISKVLWKELRVGVIVGIVLSSVNFIRIYYLDKVSIFIALTVCISLFFTVILAKFVGGMLPIIAQKLKVDPAIMASPLITTMVDAVALIIYFSMATTLLGI</sequence>
<dbReference type="RefSeq" id="WP_039259745.1">
    <property type="nucleotide sequence ID" value="NZ_JDRY01000052.1"/>
</dbReference>
<reference evidence="11 12" key="1">
    <citation type="submission" date="2014-01" db="EMBL/GenBank/DDBJ databases">
        <title>Plasmidome dynamics in the species complex Clostridium novyi sensu lato converts strains of independent lineages into distinctly different pathogens.</title>
        <authorList>
            <person name="Skarin H."/>
            <person name="Segerman B."/>
        </authorList>
    </citation>
    <scope>NUCLEOTIDE SEQUENCE [LARGE SCALE GENOMIC DNA]</scope>
    <source>
        <strain evidence="11 12">DC5</strain>
    </source>
</reference>
<evidence type="ECO:0000256" key="5">
    <source>
        <dbReference type="ARBA" id="ARBA00022842"/>
    </source>
</evidence>
<dbReference type="Proteomes" id="UP000030014">
    <property type="component" value="Unassembled WGS sequence"/>
</dbReference>
<evidence type="ECO:0000256" key="3">
    <source>
        <dbReference type="ARBA" id="ARBA00022448"/>
    </source>
</evidence>
<dbReference type="CDD" id="cd04606">
    <property type="entry name" value="CBS_pair_Mg_transporter"/>
    <property type="match status" value="1"/>
</dbReference>
<evidence type="ECO:0000256" key="6">
    <source>
        <dbReference type="ARBA" id="ARBA00022989"/>
    </source>
</evidence>
<comment type="function">
    <text evidence="9">Acts as a magnesium transporter.</text>
</comment>
<comment type="subunit">
    <text evidence="9">Homodimer.</text>
</comment>